<evidence type="ECO:0000313" key="14">
    <source>
        <dbReference type="EMBL" id="SEA58583.1"/>
    </source>
</evidence>
<dbReference type="Pfam" id="PF02606">
    <property type="entry name" value="LpxK"/>
    <property type="match status" value="1"/>
</dbReference>
<dbReference type="PANTHER" id="PTHR42724:SF1">
    <property type="entry name" value="TETRAACYLDISACCHARIDE 4'-KINASE, MITOCHONDRIAL-RELATED"/>
    <property type="match status" value="1"/>
</dbReference>
<evidence type="ECO:0000256" key="6">
    <source>
        <dbReference type="ARBA" id="ARBA00022556"/>
    </source>
</evidence>
<dbReference type="InterPro" id="IPR027417">
    <property type="entry name" value="P-loop_NTPase"/>
</dbReference>
<organism evidence="14 15">
    <name type="scientific">Chitinophaga terrae</name>
    <name type="common">ex Kim and Jung 2007</name>
    <dbReference type="NCBI Taxonomy" id="408074"/>
    <lineage>
        <taxon>Bacteria</taxon>
        <taxon>Pseudomonadati</taxon>
        <taxon>Bacteroidota</taxon>
        <taxon>Chitinophagia</taxon>
        <taxon>Chitinophagales</taxon>
        <taxon>Chitinophagaceae</taxon>
        <taxon>Chitinophaga</taxon>
    </lineage>
</organism>
<dbReference type="AlphaFoldDB" id="A0A1H4CE61"/>
<keyword evidence="5 13" id="KW-0444">Lipid biosynthesis</keyword>
<dbReference type="STRING" id="408074.SAMN05660909_02578"/>
<dbReference type="UniPathway" id="UPA00359">
    <property type="reaction ID" value="UER00482"/>
</dbReference>
<sequence>MLSYLKVLLYPFSLLYGLVMWIRNRFYDKGLLTAVEFDIPIISAGNLSVGGTGKTPHVEYLIRLLKDHMKVATLSRGYNRRTSGYILADEHSTAADIGDEPMQFHSKYPDIKVCVGEERMLAVPQLLSDEPDTQVILLDDAFQHRSIKPGLNIMITDYSRLFTRDHVVPFGRLREGRIGYHRADCIIVSKCPPAMTVAEKQALEKEINPLPHQRLFFTTLQYGALTDMVTHQPVDVPTSATVLLACGIARPEPLLEELRRRYNQVFLLSFPDHYYYTEKDIAKIKKECDDLPGSNKIVITTEKDAVRLQLLKGALAEQNLQMAVMPVEIAFLFDDAPLFNNFIIDYINRYQLVTGQ</sequence>
<dbReference type="GO" id="GO:0009244">
    <property type="term" value="P:lipopolysaccharide core region biosynthetic process"/>
    <property type="evidence" value="ECO:0007669"/>
    <property type="project" value="TreeGrafter"/>
</dbReference>
<keyword evidence="6 13" id="KW-0441">Lipid A biosynthesis</keyword>
<evidence type="ECO:0000256" key="13">
    <source>
        <dbReference type="HAMAP-Rule" id="MF_00409"/>
    </source>
</evidence>
<dbReference type="NCBIfam" id="TIGR00682">
    <property type="entry name" value="lpxK"/>
    <property type="match status" value="1"/>
</dbReference>
<evidence type="ECO:0000256" key="5">
    <source>
        <dbReference type="ARBA" id="ARBA00022516"/>
    </source>
</evidence>
<keyword evidence="11 13" id="KW-0443">Lipid metabolism</keyword>
<dbReference type="EMBL" id="FNRL01000010">
    <property type="protein sequence ID" value="SEA58583.1"/>
    <property type="molecule type" value="Genomic_DNA"/>
</dbReference>
<evidence type="ECO:0000313" key="15">
    <source>
        <dbReference type="Proteomes" id="UP000199656"/>
    </source>
</evidence>
<keyword evidence="8 13" id="KW-0547">Nucleotide-binding</keyword>
<protein>
    <recommendedName>
        <fullName evidence="4 13">Tetraacyldisaccharide 4'-kinase</fullName>
        <ecNumber evidence="3 13">2.7.1.130</ecNumber>
    </recommendedName>
    <alternativeName>
        <fullName evidence="12 13">Lipid A 4'-kinase</fullName>
    </alternativeName>
</protein>
<dbReference type="InterPro" id="IPR003758">
    <property type="entry name" value="LpxK"/>
</dbReference>
<keyword evidence="9 13" id="KW-0418">Kinase</keyword>
<proteinExistence type="inferred from homology"/>
<keyword evidence="10 13" id="KW-0067">ATP-binding</keyword>
<comment type="pathway">
    <text evidence="2 13">Glycolipid biosynthesis; lipid IV(A) biosynthesis; lipid IV(A) from (3R)-3-hydroxytetradecanoyl-[acyl-carrier-protein] and UDP-N-acetyl-alpha-D-glucosamine: step 6/6.</text>
</comment>
<dbReference type="HAMAP" id="MF_00409">
    <property type="entry name" value="LpxK"/>
    <property type="match status" value="1"/>
</dbReference>
<keyword evidence="7 13" id="KW-0808">Transferase</keyword>
<evidence type="ECO:0000256" key="3">
    <source>
        <dbReference type="ARBA" id="ARBA00012071"/>
    </source>
</evidence>
<dbReference type="GO" id="GO:0009029">
    <property type="term" value="F:lipid-A 4'-kinase activity"/>
    <property type="evidence" value="ECO:0007669"/>
    <property type="project" value="UniProtKB-UniRule"/>
</dbReference>
<dbReference type="GO" id="GO:0005524">
    <property type="term" value="F:ATP binding"/>
    <property type="evidence" value="ECO:0007669"/>
    <property type="project" value="UniProtKB-UniRule"/>
</dbReference>
<evidence type="ECO:0000256" key="8">
    <source>
        <dbReference type="ARBA" id="ARBA00022741"/>
    </source>
</evidence>
<comment type="function">
    <text evidence="1 13">Transfers the gamma-phosphate of ATP to the 4'-position of a tetraacyldisaccharide 1-phosphate intermediate (termed DS-1-P) to form tetraacyldisaccharide 1,4'-bis-phosphate (lipid IVA).</text>
</comment>
<evidence type="ECO:0000256" key="9">
    <source>
        <dbReference type="ARBA" id="ARBA00022777"/>
    </source>
</evidence>
<comment type="catalytic activity">
    <reaction evidence="13">
        <text>a lipid A disaccharide + ATP = a lipid IVA + ADP + H(+)</text>
        <dbReference type="Rhea" id="RHEA:67840"/>
        <dbReference type="ChEBI" id="CHEBI:15378"/>
        <dbReference type="ChEBI" id="CHEBI:30616"/>
        <dbReference type="ChEBI" id="CHEBI:176343"/>
        <dbReference type="ChEBI" id="CHEBI:176425"/>
        <dbReference type="ChEBI" id="CHEBI:456216"/>
        <dbReference type="EC" id="2.7.1.130"/>
    </reaction>
</comment>
<reference evidence="15" key="1">
    <citation type="submission" date="2016-10" db="EMBL/GenBank/DDBJ databases">
        <authorList>
            <person name="Varghese N."/>
            <person name="Submissions S."/>
        </authorList>
    </citation>
    <scope>NUCLEOTIDE SEQUENCE [LARGE SCALE GENOMIC DNA]</scope>
    <source>
        <strain evidence="15">DSM 23920</strain>
    </source>
</reference>
<evidence type="ECO:0000256" key="12">
    <source>
        <dbReference type="ARBA" id="ARBA00029757"/>
    </source>
</evidence>
<evidence type="ECO:0000256" key="10">
    <source>
        <dbReference type="ARBA" id="ARBA00022840"/>
    </source>
</evidence>
<dbReference type="GO" id="GO:0009245">
    <property type="term" value="P:lipid A biosynthetic process"/>
    <property type="evidence" value="ECO:0007669"/>
    <property type="project" value="UniProtKB-UniRule"/>
</dbReference>
<evidence type="ECO:0000256" key="7">
    <source>
        <dbReference type="ARBA" id="ARBA00022679"/>
    </source>
</evidence>
<evidence type="ECO:0000256" key="2">
    <source>
        <dbReference type="ARBA" id="ARBA00004870"/>
    </source>
</evidence>
<feature type="binding site" evidence="13">
    <location>
        <begin position="48"/>
        <end position="55"/>
    </location>
    <ligand>
        <name>ATP</name>
        <dbReference type="ChEBI" id="CHEBI:30616"/>
    </ligand>
</feature>
<dbReference type="EC" id="2.7.1.130" evidence="3 13"/>
<accession>A0A1H4CE61</accession>
<evidence type="ECO:0000256" key="1">
    <source>
        <dbReference type="ARBA" id="ARBA00002274"/>
    </source>
</evidence>
<evidence type="ECO:0000256" key="11">
    <source>
        <dbReference type="ARBA" id="ARBA00023098"/>
    </source>
</evidence>
<dbReference type="GO" id="GO:0005886">
    <property type="term" value="C:plasma membrane"/>
    <property type="evidence" value="ECO:0007669"/>
    <property type="project" value="TreeGrafter"/>
</dbReference>
<dbReference type="SUPFAM" id="SSF52540">
    <property type="entry name" value="P-loop containing nucleoside triphosphate hydrolases"/>
    <property type="match status" value="1"/>
</dbReference>
<keyword evidence="15" id="KW-1185">Reference proteome</keyword>
<dbReference type="Proteomes" id="UP000199656">
    <property type="component" value="Unassembled WGS sequence"/>
</dbReference>
<dbReference type="PANTHER" id="PTHR42724">
    <property type="entry name" value="TETRAACYLDISACCHARIDE 4'-KINASE"/>
    <property type="match status" value="1"/>
</dbReference>
<gene>
    <name evidence="13" type="primary">lpxK</name>
    <name evidence="14" type="ORF">SAMN05660909_02578</name>
</gene>
<name>A0A1H4CE61_9BACT</name>
<comment type="similarity">
    <text evidence="13">Belongs to the LpxK family.</text>
</comment>
<dbReference type="RefSeq" id="WP_089762169.1">
    <property type="nucleotide sequence ID" value="NZ_BKAT01000007.1"/>
</dbReference>
<evidence type="ECO:0000256" key="4">
    <source>
        <dbReference type="ARBA" id="ARBA00016436"/>
    </source>
</evidence>
<dbReference type="OrthoDB" id="9766423at2"/>